<proteinExistence type="predicted"/>
<dbReference type="Gene3D" id="3.40.50.1820">
    <property type="entry name" value="alpha/beta hydrolase"/>
    <property type="match status" value="1"/>
</dbReference>
<dbReference type="RefSeq" id="WP_015772717.1">
    <property type="nucleotide sequence ID" value="NC_013174.1"/>
</dbReference>
<protein>
    <recommendedName>
        <fullName evidence="3">Fungal lipase-like domain-containing protein</fullName>
    </recommendedName>
</protein>
<dbReference type="OrthoDB" id="4790882at2"/>
<gene>
    <name evidence="1" type="ordered locus">Jden_2474</name>
</gene>
<keyword evidence="2" id="KW-1185">Reference proteome</keyword>
<dbReference type="KEGG" id="jde:Jden_2474"/>
<dbReference type="AlphaFoldDB" id="C7R358"/>
<dbReference type="Proteomes" id="UP000000628">
    <property type="component" value="Chromosome"/>
</dbReference>
<dbReference type="SUPFAM" id="SSF53474">
    <property type="entry name" value="alpha/beta-Hydrolases"/>
    <property type="match status" value="1"/>
</dbReference>
<accession>C7R358</accession>
<evidence type="ECO:0008006" key="3">
    <source>
        <dbReference type="Google" id="ProtNLM"/>
    </source>
</evidence>
<organism evidence="1 2">
    <name type="scientific">Jonesia denitrificans (strain ATCC 14870 / DSM 20603 / BCRC 15368 / CIP 55.134 / JCM 11481 / NBRC 15587 / NCTC 10816 / Prevot 55134)</name>
    <name type="common">Listeria denitrificans</name>
    <dbReference type="NCBI Taxonomy" id="471856"/>
    <lineage>
        <taxon>Bacteria</taxon>
        <taxon>Bacillati</taxon>
        <taxon>Actinomycetota</taxon>
        <taxon>Actinomycetes</taxon>
        <taxon>Micrococcales</taxon>
        <taxon>Jonesiaceae</taxon>
        <taxon>Jonesia</taxon>
    </lineage>
</organism>
<dbReference type="eggNOG" id="COG0596">
    <property type="taxonomic scope" value="Bacteria"/>
</dbReference>
<dbReference type="STRING" id="471856.Jden_2474"/>
<dbReference type="HOGENOM" id="CLU_646868_0_0_11"/>
<sequence>MTAPPPIAIYGGPAGVAANEQDLAMAHTVMTTVRAHLDRAITLLNNVLTSVDGLYYAAQYHRMTFPEDPTTRSLLTDQVMATYPSILEDVTTQRHHLTECAHDTDGLAHAVFVASLEYTRAHRLSLGFTQSTTVHILVEPPEAHWYSLAAIPAGAATSLAFGVPHRADQAVTLRSRLNTTPLLDAPVVTHAGDVARLASDIDAASTVLVTQEYLTANGDTVTVVFIPGTQAGMDQFYDPTEPRNHASNVMLMGTNPHAPARVLFTEALASVTEPGDRVILAGHSQGGILAHQALHDEALRSRIEVRGVVTYGAPVGGFRGDDDVPTIHYENVDDVVPLLDASLPPDGVNRVTVRGHTPELDGSAHSMPGYAQIADAALTSGDPSHAGVHGAIFAPLAGATLLRSTAVTWKSNEDKSPGTQVRSK</sequence>
<reference evidence="1 2" key="1">
    <citation type="journal article" date="2009" name="Stand. Genomic Sci.">
        <title>Complete genome sequence of Jonesia denitrificans type strain (Prevot 55134).</title>
        <authorList>
            <person name="Pukall R."/>
            <person name="Gehrich-Schroter G."/>
            <person name="Lapidus A."/>
            <person name="Nolan M."/>
            <person name="Glavina Del Rio T."/>
            <person name="Lucas S."/>
            <person name="Chen F."/>
            <person name="Tice H."/>
            <person name="Pitluck S."/>
            <person name="Cheng J.F."/>
            <person name="Copeland A."/>
            <person name="Saunders E."/>
            <person name="Brettin T."/>
            <person name="Detter J.C."/>
            <person name="Bruce D."/>
            <person name="Goodwin L."/>
            <person name="Pati A."/>
            <person name="Ivanova N."/>
            <person name="Mavromatis K."/>
            <person name="Ovchinnikova G."/>
            <person name="Chen A."/>
            <person name="Palaniappan K."/>
            <person name="Land M."/>
            <person name="Hauser L."/>
            <person name="Chang Y.J."/>
            <person name="Jeffries C.D."/>
            <person name="Chain P."/>
            <person name="Goker M."/>
            <person name="Bristow J."/>
            <person name="Eisen J.A."/>
            <person name="Markowitz V."/>
            <person name="Hugenholtz P."/>
            <person name="Kyrpides N.C."/>
            <person name="Klenk H.P."/>
            <person name="Han C."/>
        </authorList>
    </citation>
    <scope>NUCLEOTIDE SEQUENCE [LARGE SCALE GENOMIC DNA]</scope>
    <source>
        <strain evidence="2">ATCC 14870 / DSM 20603 / BCRC 15368 / CIP 55.134 / JCM 11481 / NBRC 15587 / NCTC 10816 / Prevot 55134</strain>
    </source>
</reference>
<evidence type="ECO:0000313" key="2">
    <source>
        <dbReference type="Proteomes" id="UP000000628"/>
    </source>
</evidence>
<evidence type="ECO:0000313" key="1">
    <source>
        <dbReference type="EMBL" id="ACV10106.1"/>
    </source>
</evidence>
<dbReference type="EMBL" id="CP001706">
    <property type="protein sequence ID" value="ACV10106.1"/>
    <property type="molecule type" value="Genomic_DNA"/>
</dbReference>
<name>C7R358_JONDD</name>
<dbReference type="InterPro" id="IPR029058">
    <property type="entry name" value="AB_hydrolase_fold"/>
</dbReference>